<evidence type="ECO:0000256" key="2">
    <source>
        <dbReference type="ARBA" id="ARBA00010790"/>
    </source>
</evidence>
<dbReference type="InterPro" id="IPR007867">
    <property type="entry name" value="GMC_OxRtase_C"/>
</dbReference>
<dbReference type="RefSeq" id="WP_379288424.1">
    <property type="nucleotide sequence ID" value="NZ_JBHTIU010000039.1"/>
</dbReference>
<protein>
    <submittedName>
        <fullName evidence="7">GMC family oxidoreductase</fullName>
    </submittedName>
</protein>
<gene>
    <name evidence="7" type="ORF">ACFQ03_12395</name>
</gene>
<evidence type="ECO:0000256" key="4">
    <source>
        <dbReference type="ARBA" id="ARBA00022827"/>
    </source>
</evidence>
<proteinExistence type="inferred from homology"/>
<reference evidence="8" key="1">
    <citation type="journal article" date="2019" name="Int. J. Syst. Evol. Microbiol.">
        <title>The Global Catalogue of Microorganisms (GCM) 10K type strain sequencing project: providing services to taxonomists for standard genome sequencing and annotation.</title>
        <authorList>
            <consortium name="The Broad Institute Genomics Platform"/>
            <consortium name="The Broad Institute Genome Sequencing Center for Infectious Disease"/>
            <person name="Wu L."/>
            <person name="Ma J."/>
        </authorList>
    </citation>
    <scope>NUCLEOTIDE SEQUENCE [LARGE SCALE GENOMIC DNA]</scope>
    <source>
        <strain evidence="8">CCUG 57263</strain>
    </source>
</reference>
<dbReference type="Pfam" id="PF05199">
    <property type="entry name" value="GMC_oxred_C"/>
    <property type="match status" value="1"/>
</dbReference>
<dbReference type="Pfam" id="PF00732">
    <property type="entry name" value="GMC_oxred_N"/>
    <property type="match status" value="1"/>
</dbReference>
<feature type="domain" description="Glucose-methanol-choline oxidoreductase N-terminal" evidence="5">
    <location>
        <begin position="11"/>
        <end position="325"/>
    </location>
</feature>
<evidence type="ECO:0000256" key="1">
    <source>
        <dbReference type="ARBA" id="ARBA00001974"/>
    </source>
</evidence>
<dbReference type="InterPro" id="IPR012132">
    <property type="entry name" value="GMC_OxRdtase"/>
</dbReference>
<dbReference type="SUPFAM" id="SSF51905">
    <property type="entry name" value="FAD/NAD(P)-binding domain"/>
    <property type="match status" value="1"/>
</dbReference>
<evidence type="ECO:0000313" key="8">
    <source>
        <dbReference type="Proteomes" id="UP001597120"/>
    </source>
</evidence>
<comment type="caution">
    <text evidence="7">The sequence shown here is derived from an EMBL/GenBank/DDBJ whole genome shotgun (WGS) entry which is preliminary data.</text>
</comment>
<organism evidence="7 8">
    <name type="scientific">Paenibacillus residui</name>
    <dbReference type="NCBI Taxonomy" id="629724"/>
    <lineage>
        <taxon>Bacteria</taxon>
        <taxon>Bacillati</taxon>
        <taxon>Bacillota</taxon>
        <taxon>Bacilli</taxon>
        <taxon>Bacillales</taxon>
        <taxon>Paenibacillaceae</taxon>
        <taxon>Paenibacillus</taxon>
    </lineage>
</organism>
<dbReference type="InterPro" id="IPR000172">
    <property type="entry name" value="GMC_OxRdtase_N"/>
</dbReference>
<keyword evidence="3" id="KW-0285">Flavoprotein</keyword>
<keyword evidence="4" id="KW-0274">FAD</keyword>
<dbReference type="Proteomes" id="UP001597120">
    <property type="component" value="Unassembled WGS sequence"/>
</dbReference>
<comment type="similarity">
    <text evidence="2">Belongs to the GMC oxidoreductase family.</text>
</comment>
<accession>A0ABW3D8Z7</accession>
<feature type="domain" description="Glucose-methanol-choline oxidoreductase C-terminal" evidence="6">
    <location>
        <begin position="406"/>
        <end position="549"/>
    </location>
</feature>
<dbReference type="Gene3D" id="3.50.50.60">
    <property type="entry name" value="FAD/NAD(P)-binding domain"/>
    <property type="match status" value="1"/>
</dbReference>
<name>A0ABW3D8Z7_9BACL</name>
<dbReference type="PIRSF" id="PIRSF000137">
    <property type="entry name" value="Alcohol_oxidase"/>
    <property type="match status" value="1"/>
</dbReference>
<evidence type="ECO:0000256" key="3">
    <source>
        <dbReference type="ARBA" id="ARBA00022630"/>
    </source>
</evidence>
<dbReference type="EMBL" id="JBHTIU010000039">
    <property type="protein sequence ID" value="MFD0869952.1"/>
    <property type="molecule type" value="Genomic_DNA"/>
</dbReference>
<evidence type="ECO:0000259" key="6">
    <source>
        <dbReference type="Pfam" id="PF05199"/>
    </source>
</evidence>
<comment type="cofactor">
    <cofactor evidence="1">
        <name>FAD</name>
        <dbReference type="ChEBI" id="CHEBI:57692"/>
    </cofactor>
</comment>
<dbReference type="Gene3D" id="3.30.410.40">
    <property type="match status" value="1"/>
</dbReference>
<keyword evidence="8" id="KW-1185">Reference proteome</keyword>
<evidence type="ECO:0000259" key="5">
    <source>
        <dbReference type="Pfam" id="PF00732"/>
    </source>
</evidence>
<evidence type="ECO:0000313" key="7">
    <source>
        <dbReference type="EMBL" id="MFD0869952.1"/>
    </source>
</evidence>
<dbReference type="PANTHER" id="PTHR11552:SF147">
    <property type="entry name" value="CHOLINE DEHYDROGENASE, MITOCHONDRIAL"/>
    <property type="match status" value="1"/>
</dbReference>
<dbReference type="SUPFAM" id="SSF54373">
    <property type="entry name" value="FAD-linked reductases, C-terminal domain"/>
    <property type="match status" value="1"/>
</dbReference>
<dbReference type="PANTHER" id="PTHR11552">
    <property type="entry name" value="GLUCOSE-METHANOL-CHOLINE GMC OXIDOREDUCTASE"/>
    <property type="match status" value="1"/>
</dbReference>
<dbReference type="InterPro" id="IPR036188">
    <property type="entry name" value="FAD/NAD-bd_sf"/>
</dbReference>
<sequence>MGIRPPSDNTFDYIVIGAGTAGGVIAKKLTDDKKTSVLVLEAGTNMPNKSPSLETASIVANDNILSFNAFSAIEENIGRQLKLASGRVIGGSSQHNFMYAVRGSRNLYDEWANLFGNQWSYEKVRTLFKQNETYTGETQNPSERGTDGPIFIRQQRIPNRGIVYSLAQAASDVLNIPIVEDYNTGIRDCTFFKSQFIQREVNGRFARSSTTTGYLNRKIVTQGNEFESDEVGVGQRKLLIFAKTTVNKILFRRKKRTNIAVGVEFVRDGSSQRAFARKGIIVSAGIFSSTILQRSGIGRTEELSKAGISTLVESPYVGHNLRTHYAIAMGVEVETSRLTQVLSADPDQPVALGAFKKDRGPGRRLQIIGLPLPIFIPAQDIFVNQWQFNPAKRSNIMSLAILDVNPQSTGSITIAHSDPEAYPLIRFNPLEDPDDLDFAVDQLIETFEIMRRAREIDPGGIYKVVYPPENIFHLANENEKRNLLANYVKASYVNFTHFGGTCRMGRNIREGVVDGFLNVFGTKNLKVADLSITPFLPDGNPSAAAQMIGLNAVRFIRANK</sequence>